<dbReference type="STRING" id="195883.A0A482XT85"/>
<evidence type="ECO:0000256" key="2">
    <source>
        <dbReference type="ARBA" id="ARBA00022737"/>
    </source>
</evidence>
<name>A0A482XT85_LAOST</name>
<feature type="region of interest" description="Disordered" evidence="6">
    <location>
        <begin position="1"/>
        <end position="45"/>
    </location>
</feature>
<proteinExistence type="inferred from homology"/>
<dbReference type="InParanoid" id="A0A482XT85"/>
<keyword evidence="2" id="KW-0677">Repeat</keyword>
<dbReference type="PANTHER" id="PTHR12326:SF3">
    <property type="entry name" value="DIFFERENTIALLY EXPRESSED IN FDCP 8 HOMOLOG"/>
    <property type="match status" value="1"/>
</dbReference>
<dbReference type="OrthoDB" id="1918044at2759"/>
<keyword evidence="9" id="KW-1185">Reference proteome</keyword>
<keyword evidence="1" id="KW-0479">Metal-binding</keyword>
<feature type="compositionally biased region" description="Basic and acidic residues" evidence="6">
    <location>
        <begin position="1"/>
        <end position="14"/>
    </location>
</feature>
<comment type="caution">
    <text evidence="8">The sequence shown here is derived from an EMBL/GenBank/DDBJ whole genome shotgun (WGS) entry which is preliminary data.</text>
</comment>
<evidence type="ECO:0000256" key="6">
    <source>
        <dbReference type="SAM" id="MobiDB-lite"/>
    </source>
</evidence>
<dbReference type="FunCoup" id="A0A482XT85">
    <property type="interactions" value="21"/>
</dbReference>
<keyword evidence="4" id="KW-0862">Zinc</keyword>
<protein>
    <recommendedName>
        <fullName evidence="7">Phorbol-ester/DAG-type domain-containing protein</fullName>
    </recommendedName>
</protein>
<evidence type="ECO:0000256" key="3">
    <source>
        <dbReference type="ARBA" id="ARBA00022771"/>
    </source>
</evidence>
<dbReference type="PANTHER" id="PTHR12326">
    <property type="entry name" value="PLECKSTRIN HOMOLOGY DOMAIN CONTAINING PROTEIN"/>
    <property type="match status" value="1"/>
</dbReference>
<dbReference type="InterPro" id="IPR046349">
    <property type="entry name" value="C1-like_sf"/>
</dbReference>
<evidence type="ECO:0000313" key="9">
    <source>
        <dbReference type="Proteomes" id="UP000291343"/>
    </source>
</evidence>
<dbReference type="AlphaFoldDB" id="A0A482XT85"/>
<dbReference type="InterPro" id="IPR002219">
    <property type="entry name" value="PKC_DAG/PE"/>
</dbReference>
<dbReference type="InterPro" id="IPR047983">
    <property type="entry name" value="DEF8_C1"/>
</dbReference>
<organism evidence="8 9">
    <name type="scientific">Laodelphax striatellus</name>
    <name type="common">Small brown planthopper</name>
    <name type="synonym">Delphax striatella</name>
    <dbReference type="NCBI Taxonomy" id="195883"/>
    <lineage>
        <taxon>Eukaryota</taxon>
        <taxon>Metazoa</taxon>
        <taxon>Ecdysozoa</taxon>
        <taxon>Arthropoda</taxon>
        <taxon>Hexapoda</taxon>
        <taxon>Insecta</taxon>
        <taxon>Pterygota</taxon>
        <taxon>Neoptera</taxon>
        <taxon>Paraneoptera</taxon>
        <taxon>Hemiptera</taxon>
        <taxon>Auchenorrhyncha</taxon>
        <taxon>Fulgoroidea</taxon>
        <taxon>Delphacidae</taxon>
        <taxon>Criomorphinae</taxon>
        <taxon>Laodelphax</taxon>
    </lineage>
</organism>
<dbReference type="SUPFAM" id="SSF57889">
    <property type="entry name" value="Cysteine-rich domain"/>
    <property type="match status" value="1"/>
</dbReference>
<dbReference type="SMART" id="SM01175">
    <property type="entry name" value="DUF4206"/>
    <property type="match status" value="1"/>
</dbReference>
<dbReference type="Gene3D" id="3.30.60.20">
    <property type="match status" value="1"/>
</dbReference>
<gene>
    <name evidence="8" type="ORF">LSTR_LSTR011185</name>
</gene>
<keyword evidence="3" id="KW-0863">Zinc-finger</keyword>
<dbReference type="InterPro" id="IPR025258">
    <property type="entry name" value="RH_dom"/>
</dbReference>
<evidence type="ECO:0000256" key="1">
    <source>
        <dbReference type="ARBA" id="ARBA00022723"/>
    </source>
</evidence>
<evidence type="ECO:0000256" key="4">
    <source>
        <dbReference type="ARBA" id="ARBA00022833"/>
    </source>
</evidence>
<evidence type="ECO:0000259" key="7">
    <source>
        <dbReference type="PROSITE" id="PS50081"/>
    </source>
</evidence>
<dbReference type="SMR" id="A0A482XT85"/>
<comment type="similarity">
    <text evidence="5">Belongs to the DEF8 family.</text>
</comment>
<dbReference type="GO" id="GO:0008270">
    <property type="term" value="F:zinc ion binding"/>
    <property type="evidence" value="ECO:0007669"/>
    <property type="project" value="UniProtKB-KW"/>
</dbReference>
<dbReference type="EMBL" id="QKKF02001142">
    <property type="protein sequence ID" value="RZF48698.1"/>
    <property type="molecule type" value="Genomic_DNA"/>
</dbReference>
<dbReference type="SMART" id="SM00109">
    <property type="entry name" value="C1"/>
    <property type="match status" value="2"/>
</dbReference>
<dbReference type="Proteomes" id="UP000291343">
    <property type="component" value="Unassembled WGS sequence"/>
</dbReference>
<dbReference type="Pfam" id="PF13901">
    <property type="entry name" value="RH_dom"/>
    <property type="match status" value="1"/>
</dbReference>
<feature type="domain" description="Phorbol-ester/DAG-type" evidence="7">
    <location>
        <begin position="127"/>
        <end position="180"/>
    </location>
</feature>
<evidence type="ECO:0000313" key="8">
    <source>
        <dbReference type="EMBL" id="RZF48698.1"/>
    </source>
</evidence>
<sequence length="480" mass="55063">MEAHSDPDHLDNPEILHTPELLSPASSNSGDEVMESYSGPPPKTLVNEKNYITLTEGCPSSLTVEELSAVVDQCKDLVMKTSECSEERRWLVRRLIELRYQLQEARDNQEQLAEIGEEVADTRVQLGHHFRMESLILTANRMICDQCCAIIMTVIQSWYQCIDCQYKCHIKCLPYVCRVCPHLLASEISHYEENICPEIGLKAQGYACAECKTDLIFSLKKDSSIVQQLSVLKECVLPVTSAAASRWSSSGDPRRCDYTGLYYCGRCHWNQAAVIPARVARNWDFGPRPVSQAAHRLLQLTQARPIMQIDARIEGFVNDICEVKKVRGELIMMKQYLIRCRNAKQEQLPWSLLKQHQYFLQDCEQYSLRDLIELHSGELITTLKDIRKEFSKHIKVKCTICSGQGYICEVCADDKNIVFPFDSTAYNCSKCRWVYHKTCFQSIHTCSRCIRIEKRKSKDAETEDNVCEEAVELDDDFARK</sequence>
<dbReference type="PROSITE" id="PS50081">
    <property type="entry name" value="ZF_DAG_PE_2"/>
    <property type="match status" value="1"/>
</dbReference>
<evidence type="ECO:0000256" key="5">
    <source>
        <dbReference type="ARBA" id="ARBA00029450"/>
    </source>
</evidence>
<dbReference type="CDD" id="cd20819">
    <property type="entry name" value="C1_DEF8"/>
    <property type="match status" value="1"/>
</dbReference>
<reference evidence="8 9" key="1">
    <citation type="journal article" date="2017" name="Gigascience">
        <title>Genome sequence of the small brown planthopper, Laodelphax striatellus.</title>
        <authorList>
            <person name="Zhu J."/>
            <person name="Jiang F."/>
            <person name="Wang X."/>
            <person name="Yang P."/>
            <person name="Bao Y."/>
            <person name="Zhao W."/>
            <person name="Wang W."/>
            <person name="Lu H."/>
            <person name="Wang Q."/>
            <person name="Cui N."/>
            <person name="Li J."/>
            <person name="Chen X."/>
            <person name="Luo L."/>
            <person name="Yu J."/>
            <person name="Kang L."/>
            <person name="Cui F."/>
        </authorList>
    </citation>
    <scope>NUCLEOTIDE SEQUENCE [LARGE SCALE GENOMIC DNA]</scope>
    <source>
        <strain evidence="8">Lst14</strain>
    </source>
</reference>
<dbReference type="InterPro" id="IPR051366">
    <property type="entry name" value="DEF8"/>
</dbReference>
<accession>A0A482XT85</accession>